<reference evidence="1 2" key="1">
    <citation type="submission" date="2018-06" db="EMBL/GenBank/DDBJ databases">
        <authorList>
            <consortium name="Pathogen Informatics"/>
            <person name="Doyle S."/>
        </authorList>
    </citation>
    <scope>NUCLEOTIDE SEQUENCE [LARGE SCALE GENOMIC DNA]</scope>
    <source>
        <strain evidence="1 2">NCTC8622</strain>
    </source>
</reference>
<dbReference type="EMBL" id="UGCP01000002">
    <property type="protein sequence ID" value="STI82232.1"/>
    <property type="molecule type" value="Genomic_DNA"/>
</dbReference>
<organism evidence="1 2">
    <name type="scientific">Escherichia coli</name>
    <dbReference type="NCBI Taxonomy" id="562"/>
    <lineage>
        <taxon>Bacteria</taxon>
        <taxon>Pseudomonadati</taxon>
        <taxon>Pseudomonadota</taxon>
        <taxon>Gammaproteobacteria</taxon>
        <taxon>Enterobacterales</taxon>
        <taxon>Enterobacteriaceae</taxon>
        <taxon>Escherichia</taxon>
    </lineage>
</organism>
<dbReference type="GO" id="GO:0015771">
    <property type="term" value="P:trehalose transport"/>
    <property type="evidence" value="ECO:0007669"/>
    <property type="project" value="TreeGrafter"/>
</dbReference>
<dbReference type="GO" id="GO:0009401">
    <property type="term" value="P:phosphoenolpyruvate-dependent sugar phosphotransferase system"/>
    <property type="evidence" value="ECO:0007669"/>
    <property type="project" value="TreeGrafter"/>
</dbReference>
<sequence length="180" mass="20220">MFGLHWGLVPLCINNFTVLGYDTMIPLLMPAIMAQVGAALRRLPLRTRCAEKSGAGSAALTGLFGITEPAVYASTCRVSILRYRLYQWSIGGHHHWLRAKRKFTPLVCQVFSPFMQTIPSTGIDFTVWASVIAVSLPSLRICRYGMLHFITAKRQPAQGARKRKHQRLLHHLSRAVSVHR</sequence>
<dbReference type="AlphaFoldDB" id="A0A376TYY4"/>
<accession>A0A376TYY4</accession>
<dbReference type="GO" id="GO:0090589">
    <property type="term" value="F:protein-phosphocysteine-trehalose phosphotransferase system transporter activity"/>
    <property type="evidence" value="ECO:0007669"/>
    <property type="project" value="TreeGrafter"/>
</dbReference>
<dbReference type="GO" id="GO:0005886">
    <property type="term" value="C:plasma membrane"/>
    <property type="evidence" value="ECO:0007669"/>
    <property type="project" value="TreeGrafter"/>
</dbReference>
<evidence type="ECO:0000313" key="2">
    <source>
        <dbReference type="Proteomes" id="UP000254079"/>
    </source>
</evidence>
<evidence type="ECO:0000313" key="1">
    <source>
        <dbReference type="EMBL" id="STI82232.1"/>
    </source>
</evidence>
<dbReference type="PANTHER" id="PTHR30175:SF1">
    <property type="entry name" value="PTS SYSTEM ARBUTIN-, CELLOBIOSE-, AND SALICIN-SPECIFIC EIIBC COMPONENT-RELATED"/>
    <property type="match status" value="1"/>
</dbReference>
<dbReference type="PANTHER" id="PTHR30175">
    <property type="entry name" value="PHOSPHOTRANSFERASE SYSTEM TRANSPORT PROTEIN"/>
    <property type="match status" value="1"/>
</dbReference>
<name>A0A376TYY4_ECOLX</name>
<dbReference type="Proteomes" id="UP000254079">
    <property type="component" value="Unassembled WGS sequence"/>
</dbReference>
<dbReference type="InterPro" id="IPR050558">
    <property type="entry name" value="PTS_Sugar-Specific_Components"/>
</dbReference>
<protein>
    <submittedName>
        <fullName evidence="1">PTS system beta-glucoside-specific transporter subunit IIABC</fullName>
    </submittedName>
</protein>
<gene>
    <name evidence="1" type="primary">bglF_2</name>
    <name evidence="1" type="ORF">NCTC8622_01189</name>
</gene>
<proteinExistence type="predicted"/>